<dbReference type="EMBL" id="CP006990">
    <property type="protein sequence ID" value="AIC30668.1"/>
    <property type="molecule type" value="Genomic_DNA"/>
</dbReference>
<organism evidence="1 2">
    <name type="scientific">Rhizobium etli bv. mimosae str. IE4771</name>
    <dbReference type="NCBI Taxonomy" id="1432050"/>
    <lineage>
        <taxon>Bacteria</taxon>
        <taxon>Pseudomonadati</taxon>
        <taxon>Pseudomonadota</taxon>
        <taxon>Alphaproteobacteria</taxon>
        <taxon>Hyphomicrobiales</taxon>
        <taxon>Rhizobiaceae</taxon>
        <taxon>Rhizobium/Agrobacterium group</taxon>
        <taxon>Rhizobium</taxon>
    </lineage>
</organism>
<proteinExistence type="predicted"/>
<dbReference type="HOGENOM" id="CLU_2481104_0_0_5"/>
<gene>
    <name evidence="1" type="ORF">IE4771_PD00113</name>
</gene>
<dbReference type="AlphaFoldDB" id="A0A060I6P8"/>
<geneLocation type="plasmid" evidence="1 2">
    <name>pRetIE4771d</name>
</geneLocation>
<evidence type="ECO:0000313" key="2">
    <source>
        <dbReference type="Proteomes" id="UP000027180"/>
    </source>
</evidence>
<accession>A0A060I6P8</accession>
<keyword evidence="1" id="KW-0614">Plasmid</keyword>
<evidence type="ECO:0000313" key="1">
    <source>
        <dbReference type="EMBL" id="AIC30668.1"/>
    </source>
</evidence>
<protein>
    <submittedName>
        <fullName evidence="1">Uncharacterized protein</fullName>
    </submittedName>
</protein>
<dbReference type="KEGG" id="rei:IE4771_PD00113"/>
<name>A0A060I6P8_RHIET</name>
<reference evidence="1 2" key="1">
    <citation type="submission" date="2013-12" db="EMBL/GenBank/DDBJ databases">
        <title>Complete genome sequence of Rhizobium etli bv. mimosae IE4771.</title>
        <authorList>
            <person name="Bustos P."/>
            <person name="Santamaria R.I."/>
            <person name="Lozano L."/>
            <person name="Ormeno-Orrillo E."/>
            <person name="Rogel M.A."/>
            <person name="Romero D."/>
            <person name="Cevallos M.A."/>
            <person name="Martinez-Romero E."/>
            <person name="Gonzalez V."/>
        </authorList>
    </citation>
    <scope>NUCLEOTIDE SEQUENCE [LARGE SCALE GENOMIC DNA]</scope>
    <source>
        <strain evidence="1 2">IE4771</strain>
        <plasmid evidence="2">Plasmid pRetIE4771d</plasmid>
    </source>
</reference>
<sequence>MLTALHFGLTAGVAHDVNANLVRTRIRPSKFLLHMALAFIRFSSLRMEIGRRSWLVCCVSPSPRNHQFHSFRQIAAQLIAAMNVGSV</sequence>
<dbReference type="Proteomes" id="UP000027180">
    <property type="component" value="Plasmid pRetIE4771d"/>
</dbReference>